<dbReference type="Pfam" id="PF22042">
    <property type="entry name" value="EF-G_D2"/>
    <property type="match status" value="1"/>
</dbReference>
<dbReference type="InterPro" id="IPR000795">
    <property type="entry name" value="T_Tr_GTP-bd_dom"/>
</dbReference>
<dbReference type="Gene3D" id="3.30.70.240">
    <property type="match status" value="1"/>
</dbReference>
<dbReference type="InterPro" id="IPR053905">
    <property type="entry name" value="EF-G-like_DII"/>
</dbReference>
<dbReference type="PRINTS" id="PR00315">
    <property type="entry name" value="ELONGATNFCT"/>
</dbReference>
<dbReference type="Gene3D" id="3.40.50.300">
    <property type="entry name" value="P-loop containing nucleotide triphosphate hydrolases"/>
    <property type="match status" value="1"/>
</dbReference>
<dbReference type="STRING" id="383372.Rcas_0086"/>
<dbReference type="Pfam" id="PF00009">
    <property type="entry name" value="GTP_EFTU"/>
    <property type="match status" value="1"/>
</dbReference>
<dbReference type="CDD" id="cd04170">
    <property type="entry name" value="EF-G_bact"/>
    <property type="match status" value="1"/>
</dbReference>
<dbReference type="GO" id="GO:0005525">
    <property type="term" value="F:GTP binding"/>
    <property type="evidence" value="ECO:0007669"/>
    <property type="project" value="UniProtKB-KW"/>
</dbReference>
<dbReference type="InterPro" id="IPR027417">
    <property type="entry name" value="P-loop_NTPase"/>
</dbReference>
<dbReference type="NCBIfam" id="NF009891">
    <property type="entry name" value="PRK13351.1-1"/>
    <property type="match status" value="1"/>
</dbReference>
<dbReference type="Pfam" id="PF14492">
    <property type="entry name" value="EFG_III"/>
    <property type="match status" value="1"/>
</dbReference>
<dbReference type="HOGENOM" id="CLU_002794_4_1_0"/>
<feature type="domain" description="Tr-type G" evidence="3">
    <location>
        <begin position="7"/>
        <end position="283"/>
    </location>
</feature>
<dbReference type="InterPro" id="IPR009000">
    <property type="entry name" value="Transl_B-barrel_sf"/>
</dbReference>
<dbReference type="SUPFAM" id="SSF50447">
    <property type="entry name" value="Translation proteins"/>
    <property type="match status" value="1"/>
</dbReference>
<dbReference type="CDD" id="cd03713">
    <property type="entry name" value="EFG_mtEFG_C"/>
    <property type="match status" value="1"/>
</dbReference>
<dbReference type="SUPFAM" id="SSF54211">
    <property type="entry name" value="Ribosomal protein S5 domain 2-like"/>
    <property type="match status" value="1"/>
</dbReference>
<gene>
    <name evidence="4" type="ordered locus">Rcas_0086</name>
</gene>
<dbReference type="KEGG" id="rca:Rcas_0086"/>
<dbReference type="NCBIfam" id="TIGR00231">
    <property type="entry name" value="small_GTP"/>
    <property type="match status" value="1"/>
</dbReference>
<dbReference type="CDD" id="cd01434">
    <property type="entry name" value="EFG_mtEFG1_IV"/>
    <property type="match status" value="1"/>
</dbReference>
<evidence type="ECO:0000313" key="4">
    <source>
        <dbReference type="EMBL" id="ABU56223.1"/>
    </source>
</evidence>
<dbReference type="InterPro" id="IPR020568">
    <property type="entry name" value="Ribosomal_Su5_D2-typ_SF"/>
</dbReference>
<dbReference type="InterPro" id="IPR035649">
    <property type="entry name" value="EFG_V"/>
</dbReference>
<dbReference type="AlphaFoldDB" id="A7NFK1"/>
<dbReference type="RefSeq" id="WP_011997628.1">
    <property type="nucleotide sequence ID" value="NC_009767.1"/>
</dbReference>
<dbReference type="CDD" id="cd04088">
    <property type="entry name" value="EFG_mtEFG_II"/>
    <property type="match status" value="1"/>
</dbReference>
<dbReference type="GO" id="GO:0032790">
    <property type="term" value="P:ribosome disassembly"/>
    <property type="evidence" value="ECO:0007669"/>
    <property type="project" value="TreeGrafter"/>
</dbReference>
<reference evidence="4 5" key="1">
    <citation type="submission" date="2007-08" db="EMBL/GenBank/DDBJ databases">
        <title>Complete sequence of Roseiflexus castenholzii DSM 13941.</title>
        <authorList>
            <consortium name="US DOE Joint Genome Institute"/>
            <person name="Copeland A."/>
            <person name="Lucas S."/>
            <person name="Lapidus A."/>
            <person name="Barry K."/>
            <person name="Glavina del Rio T."/>
            <person name="Dalin E."/>
            <person name="Tice H."/>
            <person name="Pitluck S."/>
            <person name="Thompson L.S."/>
            <person name="Brettin T."/>
            <person name="Bruce D."/>
            <person name="Detter J.C."/>
            <person name="Han C."/>
            <person name="Tapia R."/>
            <person name="Schmutz J."/>
            <person name="Larimer F."/>
            <person name="Land M."/>
            <person name="Hauser L."/>
            <person name="Kyrpides N."/>
            <person name="Mikhailova N."/>
            <person name="Bryant D.A."/>
            <person name="Hanada S."/>
            <person name="Tsukatani Y."/>
            <person name="Richardson P."/>
        </authorList>
    </citation>
    <scope>NUCLEOTIDE SEQUENCE [LARGE SCALE GENOMIC DNA]</scope>
    <source>
        <strain evidence="5">DSM 13941 / HLO8</strain>
    </source>
</reference>
<dbReference type="CDD" id="cd16262">
    <property type="entry name" value="EFG_III"/>
    <property type="match status" value="1"/>
</dbReference>
<dbReference type="EMBL" id="CP000804">
    <property type="protein sequence ID" value="ABU56223.1"/>
    <property type="molecule type" value="Genomic_DNA"/>
</dbReference>
<evidence type="ECO:0000256" key="2">
    <source>
        <dbReference type="ARBA" id="ARBA00023134"/>
    </source>
</evidence>
<dbReference type="NCBIfam" id="NF009379">
    <property type="entry name" value="PRK12740.1-3"/>
    <property type="match status" value="1"/>
</dbReference>
<sequence length="701" mass="76326">MRAYGPELIHTIGLFGHGGCGKTTLTEALLLTARAISRAGRVEDGNTVSDYDPEEQRRRMSINLAVAPLEWHDNKINLIDVPGYADLVGEMAAAMRVIDGAIIVLDAAGGVEVGTELAWEMARKAGVPILLFVNKLDRDNANFFRCIEQARQILDEAVVPMQLPIGEQREFAGIISLRRQRAWMISEKHDGGFVEADIPTELLDLEQEWREKLVDRIAATNDDLIEKYLDGGADALTQDELNEGLRAGIANGSIVPVFCGSALQVAGMAQLLNGILDSIPSAARKPAPARDLVSGRDVALKPAASEPLSALVFKTIVDPYGKMSYIRVFSGELSANSTVFNPRTGKEERIGQLSMVRGKEQTPIAMIGPGDIGVAAKLGDVSTNDTLCSRDRPLQLAPITFPAPAFTATVKPKTRADLDKLGNALHNVVEEDPSLRVSRDPITGESLLSGQGESHLQIIVERMKRKFGVDVELDLPRVPYRETIRGKAEAQYRHKKQTGGAGQFADVTIRIEPLPPDPNRADPLEFVNAIVGGVIDKAFIPSVEKGVRAAMAEGVISGNPMVDVRVELFDGKMHPVDSKDIAFQIAGHEAFKIAAQKANPTIMEPIYQLEITVPEQYAGDVISDMNTRRGRVLGMMPAEGGRTTITAQAPLVEVLRYATDLRSLTQGRGRFSMTFDHYEDVPPHLMQALIEAQKKEHSSGH</sequence>
<proteinExistence type="predicted"/>
<evidence type="ECO:0000313" key="5">
    <source>
        <dbReference type="Proteomes" id="UP000000263"/>
    </source>
</evidence>
<dbReference type="FunFam" id="3.30.70.240:FF:000001">
    <property type="entry name" value="Elongation factor G"/>
    <property type="match status" value="1"/>
</dbReference>
<dbReference type="PROSITE" id="PS51722">
    <property type="entry name" value="G_TR_2"/>
    <property type="match status" value="1"/>
</dbReference>
<dbReference type="PANTHER" id="PTHR43261:SF6">
    <property type="entry name" value="ELONGATION FACTOR G-LIKE PROTEIN"/>
    <property type="match status" value="1"/>
</dbReference>
<dbReference type="Gene3D" id="3.30.230.10">
    <property type="match status" value="1"/>
</dbReference>
<dbReference type="PANTHER" id="PTHR43261">
    <property type="entry name" value="TRANSLATION ELONGATION FACTOR G-RELATED"/>
    <property type="match status" value="1"/>
</dbReference>
<dbReference type="InterPro" id="IPR000640">
    <property type="entry name" value="EFG_V-like"/>
</dbReference>
<evidence type="ECO:0000256" key="1">
    <source>
        <dbReference type="ARBA" id="ARBA00022741"/>
    </source>
</evidence>
<protein>
    <submittedName>
        <fullName evidence="4">Translation elongation factor G</fullName>
    </submittedName>
</protein>
<dbReference type="GO" id="GO:0003924">
    <property type="term" value="F:GTPase activity"/>
    <property type="evidence" value="ECO:0007669"/>
    <property type="project" value="InterPro"/>
</dbReference>
<dbReference type="Gene3D" id="3.30.70.870">
    <property type="entry name" value="Elongation Factor G (Translational Gtpase), domain 3"/>
    <property type="match status" value="1"/>
</dbReference>
<keyword evidence="2" id="KW-0342">GTP-binding</keyword>
<keyword evidence="4" id="KW-0648">Protein biosynthesis</keyword>
<dbReference type="OrthoDB" id="9804431at2"/>
<dbReference type="SMART" id="SM00889">
    <property type="entry name" value="EFG_IV"/>
    <property type="match status" value="1"/>
</dbReference>
<organism evidence="4 5">
    <name type="scientific">Roseiflexus castenholzii (strain DSM 13941 / HLO8)</name>
    <dbReference type="NCBI Taxonomy" id="383372"/>
    <lineage>
        <taxon>Bacteria</taxon>
        <taxon>Bacillati</taxon>
        <taxon>Chloroflexota</taxon>
        <taxon>Chloroflexia</taxon>
        <taxon>Chloroflexales</taxon>
        <taxon>Roseiflexineae</taxon>
        <taxon>Roseiflexaceae</taxon>
        <taxon>Roseiflexus</taxon>
    </lineage>
</organism>
<keyword evidence="5" id="KW-1185">Reference proteome</keyword>
<dbReference type="InterPro" id="IPR005517">
    <property type="entry name" value="Transl_elong_EFG/EF2_IV"/>
</dbReference>
<dbReference type="InterPro" id="IPR009022">
    <property type="entry name" value="EFG_III"/>
</dbReference>
<dbReference type="InterPro" id="IPR035647">
    <property type="entry name" value="EFG_III/V"/>
</dbReference>
<dbReference type="InterPro" id="IPR041095">
    <property type="entry name" value="EFG_II"/>
</dbReference>
<dbReference type="InterPro" id="IPR005225">
    <property type="entry name" value="Small_GTP-bd"/>
</dbReference>
<evidence type="ECO:0000259" key="3">
    <source>
        <dbReference type="PROSITE" id="PS51722"/>
    </source>
</evidence>
<dbReference type="SUPFAM" id="SSF54980">
    <property type="entry name" value="EF-G C-terminal domain-like"/>
    <property type="match status" value="2"/>
</dbReference>
<dbReference type="NCBIfam" id="NF009381">
    <property type="entry name" value="PRK12740.1-5"/>
    <property type="match status" value="1"/>
</dbReference>
<dbReference type="Proteomes" id="UP000000263">
    <property type="component" value="Chromosome"/>
</dbReference>
<dbReference type="eggNOG" id="COG0480">
    <property type="taxonomic scope" value="Bacteria"/>
</dbReference>
<dbReference type="InterPro" id="IPR047872">
    <property type="entry name" value="EFG_IV"/>
</dbReference>
<dbReference type="Gene3D" id="2.40.30.10">
    <property type="entry name" value="Translation factors"/>
    <property type="match status" value="1"/>
</dbReference>
<dbReference type="Pfam" id="PF00679">
    <property type="entry name" value="EFG_C"/>
    <property type="match status" value="1"/>
</dbReference>
<dbReference type="InterPro" id="IPR014721">
    <property type="entry name" value="Ribsml_uS5_D2-typ_fold_subgr"/>
</dbReference>
<dbReference type="FunFam" id="3.30.230.10:FF:000003">
    <property type="entry name" value="Elongation factor G"/>
    <property type="match status" value="1"/>
</dbReference>
<dbReference type="Pfam" id="PF03764">
    <property type="entry name" value="EFG_IV"/>
    <property type="match status" value="1"/>
</dbReference>
<dbReference type="SUPFAM" id="SSF52540">
    <property type="entry name" value="P-loop containing nucleoside triphosphate hydrolases"/>
    <property type="match status" value="1"/>
</dbReference>
<dbReference type="SMART" id="SM00838">
    <property type="entry name" value="EFG_C"/>
    <property type="match status" value="1"/>
</dbReference>
<dbReference type="GO" id="GO:0003746">
    <property type="term" value="F:translation elongation factor activity"/>
    <property type="evidence" value="ECO:0007669"/>
    <property type="project" value="UniProtKB-KW"/>
</dbReference>
<keyword evidence="1" id="KW-0547">Nucleotide-binding</keyword>
<accession>A7NFK1</accession>
<name>A7NFK1_ROSCS</name>
<keyword evidence="4" id="KW-0251">Elongation factor</keyword>